<dbReference type="AlphaFoldDB" id="A0A6H1ZU46"/>
<proteinExistence type="predicted"/>
<evidence type="ECO:0000313" key="2">
    <source>
        <dbReference type="EMBL" id="QJI00247.1"/>
    </source>
</evidence>
<organism evidence="1">
    <name type="scientific">viral metagenome</name>
    <dbReference type="NCBI Taxonomy" id="1070528"/>
    <lineage>
        <taxon>unclassified sequences</taxon>
        <taxon>metagenomes</taxon>
        <taxon>organismal metagenomes</taxon>
    </lineage>
</organism>
<gene>
    <name evidence="1" type="ORF">TM448A01898_0009</name>
    <name evidence="2" type="ORF">TM448B01885_0017</name>
</gene>
<accession>A0A6H1ZU46</accession>
<evidence type="ECO:0000313" key="1">
    <source>
        <dbReference type="EMBL" id="QJA50795.1"/>
    </source>
</evidence>
<dbReference type="EMBL" id="MT144838">
    <property type="protein sequence ID" value="QJI00247.1"/>
    <property type="molecule type" value="Genomic_DNA"/>
</dbReference>
<sequence length="81" mass="9304">MGLSLEEKLTEMKECVKSESIYRPDIAMIPLSVTIEFCKEALKKQRELCADISTTYFSRAYAITNRILNTPEPTWEDKNGI</sequence>
<protein>
    <submittedName>
        <fullName evidence="1">Uncharacterized protein</fullName>
    </submittedName>
</protein>
<name>A0A6H1ZU46_9ZZZZ</name>
<reference evidence="1" key="1">
    <citation type="submission" date="2020-03" db="EMBL/GenBank/DDBJ databases">
        <title>The deep terrestrial virosphere.</title>
        <authorList>
            <person name="Holmfeldt K."/>
            <person name="Nilsson E."/>
            <person name="Simone D."/>
            <person name="Lopez-Fernandez M."/>
            <person name="Wu X."/>
            <person name="de Brujin I."/>
            <person name="Lundin D."/>
            <person name="Andersson A."/>
            <person name="Bertilsson S."/>
            <person name="Dopson M."/>
        </authorList>
    </citation>
    <scope>NUCLEOTIDE SEQUENCE</scope>
    <source>
        <strain evidence="1">TM448A01898</strain>
        <strain evidence="2">TM448B01885</strain>
    </source>
</reference>
<dbReference type="EMBL" id="MT144218">
    <property type="protein sequence ID" value="QJA50795.1"/>
    <property type="molecule type" value="Genomic_DNA"/>
</dbReference>